<dbReference type="STRING" id="1225564.AA309_05105"/>
<comment type="caution">
    <text evidence="2">The sequence shown here is derived from an EMBL/GenBank/DDBJ whole genome shotgun (WGS) entry which is preliminary data.</text>
</comment>
<protein>
    <submittedName>
        <fullName evidence="2">Uncharacterized protein</fullName>
    </submittedName>
</protein>
<name>A0A0H1RGD2_9HYPH</name>
<feature type="compositionally biased region" description="Basic residues" evidence="1">
    <location>
        <begin position="64"/>
        <end position="83"/>
    </location>
</feature>
<dbReference type="PATRIC" id="fig|1225564.3.peg.1479"/>
<evidence type="ECO:0000313" key="3">
    <source>
        <dbReference type="Proteomes" id="UP000035489"/>
    </source>
</evidence>
<dbReference type="Proteomes" id="UP000035489">
    <property type="component" value="Unassembled WGS sequence"/>
</dbReference>
<proteinExistence type="predicted"/>
<organism evidence="2 3">
    <name type="scientific">Microvirga vignae</name>
    <dbReference type="NCBI Taxonomy" id="1225564"/>
    <lineage>
        <taxon>Bacteria</taxon>
        <taxon>Pseudomonadati</taxon>
        <taxon>Pseudomonadota</taxon>
        <taxon>Alphaproteobacteria</taxon>
        <taxon>Hyphomicrobiales</taxon>
        <taxon>Methylobacteriaceae</taxon>
        <taxon>Microvirga</taxon>
    </lineage>
</organism>
<reference evidence="2 3" key="1">
    <citation type="submission" date="2015-05" db="EMBL/GenBank/DDBJ databases">
        <title>Draft genome sequence of Microvirga vignae strain BR3299, a novel nitrogen fixing bacteria isolated from Brazil semi-aired region.</title>
        <authorList>
            <person name="Zilli J.E."/>
            <person name="Passos S.R."/>
            <person name="Leite J."/>
            <person name="Baldani J.I."/>
            <person name="Xavier G.R."/>
            <person name="Rumjaneck N.G."/>
            <person name="Simoes-Araujo J.L."/>
        </authorList>
    </citation>
    <scope>NUCLEOTIDE SEQUENCE [LARGE SCALE GENOMIC DNA]</scope>
    <source>
        <strain evidence="2 3">BR3299</strain>
    </source>
</reference>
<dbReference type="EMBL" id="LCYG01000016">
    <property type="protein sequence ID" value="KLK93871.1"/>
    <property type="molecule type" value="Genomic_DNA"/>
</dbReference>
<feature type="region of interest" description="Disordered" evidence="1">
    <location>
        <begin position="62"/>
        <end position="83"/>
    </location>
</feature>
<sequence length="83" mass="9348">MTRQSIKISPEKEIIILQFWAQAIDIIRSFSPEEIKSVKGLAQALDAARKLPDAIGWGEEHTVRSRVSKNTRSKSQKGRATRS</sequence>
<gene>
    <name evidence="2" type="ORF">AA309_05105</name>
</gene>
<evidence type="ECO:0000256" key="1">
    <source>
        <dbReference type="SAM" id="MobiDB-lite"/>
    </source>
</evidence>
<evidence type="ECO:0000313" key="2">
    <source>
        <dbReference type="EMBL" id="KLK93871.1"/>
    </source>
</evidence>
<accession>A0A0H1RGD2</accession>
<dbReference type="AlphaFoldDB" id="A0A0H1RGD2"/>
<keyword evidence="3" id="KW-1185">Reference proteome</keyword>